<evidence type="ECO:0000256" key="1">
    <source>
        <dbReference type="SAM" id="MobiDB-lite"/>
    </source>
</evidence>
<keyword evidence="3" id="KW-1185">Reference proteome</keyword>
<dbReference type="Proteomes" id="UP000201613">
    <property type="component" value="Unassembled WGS sequence"/>
</dbReference>
<accession>A0A238L9R9</accession>
<dbReference type="OrthoDB" id="8430253at2"/>
<evidence type="ECO:0000313" key="2">
    <source>
        <dbReference type="EMBL" id="SMY06155.1"/>
    </source>
</evidence>
<organism evidence="2 3">
    <name type="scientific">Flavimaricola marinus</name>
    <dbReference type="NCBI Taxonomy" id="1819565"/>
    <lineage>
        <taxon>Bacteria</taxon>
        <taxon>Pseudomonadati</taxon>
        <taxon>Pseudomonadota</taxon>
        <taxon>Alphaproteobacteria</taxon>
        <taxon>Rhodobacterales</taxon>
        <taxon>Paracoccaceae</taxon>
        <taxon>Flavimaricola</taxon>
    </lineage>
</organism>
<sequence length="463" mass="51789">MRLLIEKGLMFGNLIRVESPVWVERYNRALERLTGKRTSLTDFHIDISGYSPEVGDELDDMAYLNHEGVNRQFILLTTEQKKAPLLDAAFSTSRGILRQFIQENEPQLFALTAQDAVAGELVNSVFTAPTAAKLFDIRSVTIEADTTKGTVATAERLAAMINRFKTEPDAWWDDVLIGRMIGLARETGDVTRNPVTLSKMTFSQENFWTSLFGGFYVFRNVEHPAVIAAGDPAALGELPIRTVFGLRDRSAIARFLEENALVEPIVKARGIDAAAILHQKMDFIVAEVASVMGESLEGATRRDLRNFGRRYAALLPKDWQGLAALARWAEEDGPWPEIDSEHPAYFYTLRARDVPDVDLVNMLLAELSPLDIRQLFICHKEAFYRAYAGWPPEKQAYVADFLANEYMVDKSGTRAALFGHEAGMEEPKAGPWSRSTVEPPPPPKPEPDLIDLVGPWGAVPRRR</sequence>
<dbReference type="AlphaFoldDB" id="A0A238L9R9"/>
<reference evidence="2 3" key="1">
    <citation type="submission" date="2017-05" db="EMBL/GenBank/DDBJ databases">
        <authorList>
            <person name="Song R."/>
            <person name="Chenine A.L."/>
            <person name="Ruprecht R.M."/>
        </authorList>
    </citation>
    <scope>NUCLEOTIDE SEQUENCE [LARGE SCALE GENOMIC DNA]</scope>
    <source>
        <strain evidence="2 3">CECT 8899</strain>
    </source>
</reference>
<protein>
    <submittedName>
        <fullName evidence="2">Uncharacterized protein</fullName>
    </submittedName>
</protein>
<feature type="region of interest" description="Disordered" evidence="1">
    <location>
        <begin position="424"/>
        <end position="463"/>
    </location>
</feature>
<dbReference type="EMBL" id="FXZK01000001">
    <property type="protein sequence ID" value="SMY06155.1"/>
    <property type="molecule type" value="Genomic_DNA"/>
</dbReference>
<dbReference type="RefSeq" id="WP_093990363.1">
    <property type="nucleotide sequence ID" value="NZ_FXZK01000001.1"/>
</dbReference>
<proteinExistence type="predicted"/>
<gene>
    <name evidence="2" type="ORF">LOM8899_00277</name>
</gene>
<dbReference type="Pfam" id="PF20343">
    <property type="entry name" value="DUF6638"/>
    <property type="match status" value="1"/>
</dbReference>
<dbReference type="InterPro" id="IPR046578">
    <property type="entry name" value="DUF6638"/>
</dbReference>
<name>A0A238L9R9_9RHOB</name>
<evidence type="ECO:0000313" key="3">
    <source>
        <dbReference type="Proteomes" id="UP000201613"/>
    </source>
</evidence>